<dbReference type="KEGG" id="sma:SAVERM_32"/>
<dbReference type="eggNOG" id="ENOG5031EI9">
    <property type="taxonomic scope" value="Bacteria"/>
</dbReference>
<proteinExistence type="predicted"/>
<organism evidence="1 2">
    <name type="scientific">Streptomyces avermitilis (strain ATCC 31267 / DSM 46492 / JCM 5070 / NBRC 14893 / NCIMB 12804 / NRRL 8165 / MA-4680)</name>
    <dbReference type="NCBI Taxonomy" id="227882"/>
    <lineage>
        <taxon>Bacteria</taxon>
        <taxon>Bacillati</taxon>
        <taxon>Actinomycetota</taxon>
        <taxon>Actinomycetes</taxon>
        <taxon>Kitasatosporales</taxon>
        <taxon>Streptomycetaceae</taxon>
        <taxon>Streptomyces</taxon>
    </lineage>
</organism>
<accession>Q82RW0</accession>
<dbReference type="AlphaFoldDB" id="Q82RW0"/>
<name>Q82RW0_STRAW</name>
<protein>
    <submittedName>
        <fullName evidence="1">Uncharacterized protein</fullName>
    </submittedName>
</protein>
<dbReference type="EMBL" id="BA000030">
    <property type="protein sequence ID" value="BAC67741.1"/>
    <property type="molecule type" value="Genomic_DNA"/>
</dbReference>
<evidence type="ECO:0000313" key="1">
    <source>
        <dbReference type="EMBL" id="BAC67741.1"/>
    </source>
</evidence>
<sequence length="200" mass="21851">MLRGRRPRPARRSISRSGIAPARWYISRSAARSSAAFSTSRKGALMAELVRQQHLDADVGYHGFGFQESDDGDILAPFPDDFADEVFLNAFPGRLDIYSAGHTHTASVTVAVWDGPPAAHDRVQWDEQAEADYDSASGEVAVWSMSLGRADEVITLADSGGLWRVRVSCTGRAVAARLSEEEGTGHGVEKYLVQFWPRTA</sequence>
<dbReference type="Proteomes" id="UP000000428">
    <property type="component" value="Chromosome"/>
</dbReference>
<gene>
    <name evidence="1" type="ORF">SAVERM_32</name>
</gene>
<reference evidence="1 2" key="2">
    <citation type="journal article" date="2003" name="Nat. Biotechnol.">
        <title>Complete genome sequence and comparative analysis of the industrial microorganism Streptomyces avermitilis.</title>
        <authorList>
            <person name="Ikeda H."/>
            <person name="Ishikawa J."/>
            <person name="Hanamoto A."/>
            <person name="Shinose M."/>
            <person name="Kikuchi H."/>
            <person name="Shiba T."/>
            <person name="Sakaki Y."/>
            <person name="Hattori M."/>
            <person name="Omura S."/>
        </authorList>
    </citation>
    <scope>NUCLEOTIDE SEQUENCE [LARGE SCALE GENOMIC DNA]</scope>
    <source>
        <strain evidence="2">ATCC 31267 / DSM 46492 / JCM 5070 / NBRC 14893 / NCIMB 12804 / NRRL 8165 / MA-4680</strain>
    </source>
</reference>
<reference evidence="1 2" key="3">
    <citation type="journal article" date="2014" name="J. Ind. Microbiol. Biotechnol.">
        <title>Genome mining of the Streptomyces avermitilis genome and development of genome-minimized hosts for heterologous expression of biosynthetic gene clusters.</title>
        <authorList>
            <person name="Ikeda H."/>
            <person name="Shin-ya K."/>
            <person name="Omura S."/>
        </authorList>
    </citation>
    <scope>NUCLEOTIDE SEQUENCE [LARGE SCALE GENOMIC DNA]</scope>
    <source>
        <strain evidence="2">ATCC 31267 / DSM 46492 / JCM 5070 / NBRC 14893 / NCIMB 12804 / NRRL 8165 / MA-4680</strain>
    </source>
</reference>
<reference evidence="1 2" key="1">
    <citation type="journal article" date="2001" name="Proc. Natl. Acad. Sci. U.S.A.">
        <title>Genome sequence of an industrial microorganism Streptomyces avermitilis: deducing the ability of producing secondary metabolites.</title>
        <authorList>
            <person name="Omura S."/>
            <person name="Ikeda H."/>
            <person name="Ishikawa J."/>
            <person name="Hanamoto A."/>
            <person name="Takahashi C."/>
            <person name="Shinose M."/>
            <person name="Takahashi Y."/>
            <person name="Horikawa H."/>
            <person name="Nakazawa H."/>
            <person name="Osonoe T."/>
            <person name="Kikuchi H."/>
            <person name="Shiba T."/>
            <person name="Sakaki Y."/>
            <person name="Hattori M."/>
        </authorList>
    </citation>
    <scope>NUCLEOTIDE SEQUENCE [LARGE SCALE GENOMIC DNA]</scope>
    <source>
        <strain evidence="2">ATCC 31267 / DSM 46492 / JCM 5070 / NBRC 14893 / NCIMB 12804 / NRRL 8165 / MA-4680</strain>
    </source>
</reference>
<keyword evidence="2" id="KW-1185">Reference proteome</keyword>
<evidence type="ECO:0000313" key="2">
    <source>
        <dbReference type="Proteomes" id="UP000000428"/>
    </source>
</evidence>
<dbReference type="HOGENOM" id="CLU_118130_0_0_11"/>